<evidence type="ECO:0000313" key="2">
    <source>
        <dbReference type="EMBL" id="MDR4126006.1"/>
    </source>
</evidence>
<dbReference type="PANTHER" id="PTHR35813:SF1">
    <property type="entry name" value="INNER MEMBRANE PROTEIN YBAN"/>
    <property type="match status" value="1"/>
</dbReference>
<dbReference type="PIRSF" id="PIRSF016789">
    <property type="entry name" value="DUF454"/>
    <property type="match status" value="1"/>
</dbReference>
<gene>
    <name evidence="2" type="ORF">Q8947_08415</name>
</gene>
<evidence type="ECO:0000313" key="3">
    <source>
        <dbReference type="Proteomes" id="UP001232156"/>
    </source>
</evidence>
<dbReference type="InterPro" id="IPR007401">
    <property type="entry name" value="DUF454"/>
</dbReference>
<sequence>MKKTLYNIAGTVALLLGILGIFLPVLPTTPFLLLASACYMRGSARMHHWLMNQRHLGPYLRNIQSGRGIPLRAKIMALAVMWTSITLSMWFVPYFWARVMMPVPGIAVTIYLFRIRTLDPSAEPPLDQIRRE</sequence>
<dbReference type="RefSeq" id="WP_347287025.1">
    <property type="nucleotide sequence ID" value="NZ_JAUZQE010000016.1"/>
</dbReference>
<dbReference type="Proteomes" id="UP001232156">
    <property type="component" value="Unassembled WGS sequence"/>
</dbReference>
<evidence type="ECO:0000256" key="1">
    <source>
        <dbReference type="SAM" id="Phobius"/>
    </source>
</evidence>
<dbReference type="EMBL" id="JAUZQE010000016">
    <property type="protein sequence ID" value="MDR4126006.1"/>
    <property type="molecule type" value="Genomic_DNA"/>
</dbReference>
<dbReference type="Pfam" id="PF04304">
    <property type="entry name" value="DUF454"/>
    <property type="match status" value="1"/>
</dbReference>
<proteinExistence type="predicted"/>
<reference evidence="2 3" key="1">
    <citation type="submission" date="2023-08" db="EMBL/GenBank/DDBJ databases">
        <title>Alcaligenaceae gen. nov., a novel taxon isolated from the sludge of Yixing Pesticide Factory.</title>
        <authorList>
            <person name="Ruan L."/>
        </authorList>
    </citation>
    <scope>NUCLEOTIDE SEQUENCE [LARGE SCALE GENOMIC DNA]</scope>
    <source>
        <strain evidence="2 3">LG-2</strain>
    </source>
</reference>
<feature type="transmembrane region" description="Helical" evidence="1">
    <location>
        <begin position="71"/>
        <end position="89"/>
    </location>
</feature>
<organism evidence="2 3">
    <name type="scientific">Yanghanlia caeni</name>
    <dbReference type="NCBI Taxonomy" id="3064283"/>
    <lineage>
        <taxon>Bacteria</taxon>
        <taxon>Pseudomonadati</taxon>
        <taxon>Pseudomonadota</taxon>
        <taxon>Betaproteobacteria</taxon>
        <taxon>Burkholderiales</taxon>
        <taxon>Alcaligenaceae</taxon>
        <taxon>Yanghanlia</taxon>
    </lineage>
</organism>
<comment type="caution">
    <text evidence="2">The sequence shown here is derived from an EMBL/GenBank/DDBJ whole genome shotgun (WGS) entry which is preliminary data.</text>
</comment>
<keyword evidence="1" id="KW-0812">Transmembrane</keyword>
<keyword evidence="3" id="KW-1185">Reference proteome</keyword>
<accession>A0ABU1D6N3</accession>
<name>A0ABU1D6N3_9BURK</name>
<keyword evidence="1" id="KW-0472">Membrane</keyword>
<protein>
    <submittedName>
        <fullName evidence="2">YbaN family protein</fullName>
    </submittedName>
</protein>
<feature type="transmembrane region" description="Helical" evidence="1">
    <location>
        <begin position="5"/>
        <end position="25"/>
    </location>
</feature>
<keyword evidence="1" id="KW-1133">Transmembrane helix</keyword>
<dbReference type="PANTHER" id="PTHR35813">
    <property type="entry name" value="INNER MEMBRANE PROTEIN YBAN"/>
    <property type="match status" value="1"/>
</dbReference>